<keyword evidence="7 9" id="KW-0234">DNA repair</keyword>
<dbReference type="KEGG" id="sus:Acid_0508"/>
<dbReference type="FunFam" id="3.40.50.300:FF:000319">
    <property type="entry name" value="DNA repair protein RecN"/>
    <property type="match status" value="1"/>
</dbReference>
<name>Q02BP8_SOLUE</name>
<dbReference type="GO" id="GO:0005524">
    <property type="term" value="F:ATP binding"/>
    <property type="evidence" value="ECO:0007669"/>
    <property type="project" value="UniProtKB-KW"/>
</dbReference>
<accession>Q02BP8</accession>
<dbReference type="InterPro" id="IPR027417">
    <property type="entry name" value="P-loop_NTPase"/>
</dbReference>
<dbReference type="eggNOG" id="COG0497">
    <property type="taxonomic scope" value="Bacteria"/>
</dbReference>
<evidence type="ECO:0000259" key="10">
    <source>
        <dbReference type="Pfam" id="PF02463"/>
    </source>
</evidence>
<dbReference type="InterPro" id="IPR003395">
    <property type="entry name" value="RecF/RecN/SMC_N"/>
</dbReference>
<dbReference type="EMBL" id="CP000473">
    <property type="protein sequence ID" value="ABJ81518.1"/>
    <property type="molecule type" value="Genomic_DNA"/>
</dbReference>
<proteinExistence type="inferred from homology"/>
<sequence length="561" mass="61790">MLLELVVENYAVVERLRVHFHAGLNLLTGETGSGKSIVVDALGLLLGSRASAEMIRTGAGRARVAGIFEIREPEVRDQSALRRLLEQAGLEIEEGELLVEREILGSGKSRAFVGSRPVSVALLRDLAPFLGDIHGQHDQQLLFLPDAQRDMLDAFAGNRELLDRAAGLYQQWRASAAELEELERNEQEKLRLLDLWSFQRKEIEGAELEADEDTALENERRVLQNVQKLQESAGTAYDAVFESPESALSLARIAAKRVDELCRIDSSLEGLREHLKSAEISLQEVAYTLRDYLAGLEANPGRLEEVETRLEAIGKLKRKYGQSIAEILTFLKEVRGQIASVEHAGERMEALCKEQKRLAGEFEKVARELTDARKAAARQLEKRVEAELAQLAMERTVFRVDLAEAAWSPAGADRIEFLVSANVGEEPRPLEKVASGGEISRLALALKTCLSGPKTSMVRTLVFDEVDTGVGGSAAEGVGRRLKKLAAASQVLCVTHLPQIASFADHHYRVEKQESNGRTVAVIEELDAAARTREVGRMLSGQKLTPEALKNAEQLIKMSVG</sequence>
<dbReference type="NCBIfam" id="TIGR00634">
    <property type="entry name" value="recN"/>
    <property type="match status" value="1"/>
</dbReference>
<gene>
    <name evidence="11" type="ordered locus">Acid_0508</name>
</gene>
<dbReference type="AlphaFoldDB" id="Q02BP8"/>
<keyword evidence="6" id="KW-0067">ATP-binding</keyword>
<dbReference type="GO" id="GO:0009432">
    <property type="term" value="P:SOS response"/>
    <property type="evidence" value="ECO:0007669"/>
    <property type="project" value="TreeGrafter"/>
</dbReference>
<protein>
    <recommendedName>
        <fullName evidence="3 9">DNA repair protein RecN</fullName>
    </recommendedName>
    <alternativeName>
        <fullName evidence="8 9">Recombination protein N</fullName>
    </alternativeName>
</protein>
<reference evidence="11" key="1">
    <citation type="submission" date="2006-10" db="EMBL/GenBank/DDBJ databases">
        <title>Complete sequence of Solibacter usitatus Ellin6076.</title>
        <authorList>
            <consortium name="US DOE Joint Genome Institute"/>
            <person name="Copeland A."/>
            <person name="Lucas S."/>
            <person name="Lapidus A."/>
            <person name="Barry K."/>
            <person name="Detter J.C."/>
            <person name="Glavina del Rio T."/>
            <person name="Hammon N."/>
            <person name="Israni S."/>
            <person name="Dalin E."/>
            <person name="Tice H."/>
            <person name="Pitluck S."/>
            <person name="Thompson L.S."/>
            <person name="Brettin T."/>
            <person name="Bruce D."/>
            <person name="Han C."/>
            <person name="Tapia R."/>
            <person name="Gilna P."/>
            <person name="Schmutz J."/>
            <person name="Larimer F."/>
            <person name="Land M."/>
            <person name="Hauser L."/>
            <person name="Kyrpides N."/>
            <person name="Mikhailova N."/>
            <person name="Janssen P.H."/>
            <person name="Kuske C.R."/>
            <person name="Richardson P."/>
        </authorList>
    </citation>
    <scope>NUCLEOTIDE SEQUENCE</scope>
    <source>
        <strain evidence="11">Ellin6076</strain>
    </source>
</reference>
<dbReference type="FunCoup" id="Q02BP8">
    <property type="interactions" value="479"/>
</dbReference>
<dbReference type="PIRSF" id="PIRSF003128">
    <property type="entry name" value="RecN"/>
    <property type="match status" value="1"/>
</dbReference>
<dbReference type="OrthoDB" id="9806954at2"/>
<dbReference type="Pfam" id="PF02463">
    <property type="entry name" value="SMC_N"/>
    <property type="match status" value="1"/>
</dbReference>
<evidence type="ECO:0000256" key="4">
    <source>
        <dbReference type="ARBA" id="ARBA00022741"/>
    </source>
</evidence>
<dbReference type="SUPFAM" id="SSF52540">
    <property type="entry name" value="P-loop containing nucleoside triphosphate hydrolases"/>
    <property type="match status" value="1"/>
</dbReference>
<keyword evidence="5 9" id="KW-0227">DNA damage</keyword>
<evidence type="ECO:0000256" key="9">
    <source>
        <dbReference type="PIRNR" id="PIRNR003128"/>
    </source>
</evidence>
<dbReference type="InterPro" id="IPR004604">
    <property type="entry name" value="DNA_recomb/repair_RecN"/>
</dbReference>
<keyword evidence="4" id="KW-0547">Nucleotide-binding</keyword>
<dbReference type="GO" id="GO:0006281">
    <property type="term" value="P:DNA repair"/>
    <property type="evidence" value="ECO:0007669"/>
    <property type="project" value="UniProtKB-KW"/>
</dbReference>
<dbReference type="Gene3D" id="3.40.50.300">
    <property type="entry name" value="P-loop containing nucleotide triphosphate hydrolases"/>
    <property type="match status" value="2"/>
</dbReference>
<dbReference type="PANTHER" id="PTHR11059">
    <property type="entry name" value="DNA REPAIR PROTEIN RECN"/>
    <property type="match status" value="1"/>
</dbReference>
<dbReference type="GO" id="GO:0006310">
    <property type="term" value="P:DNA recombination"/>
    <property type="evidence" value="ECO:0007669"/>
    <property type="project" value="InterPro"/>
</dbReference>
<dbReference type="FunFam" id="3.40.50.300:FF:000356">
    <property type="entry name" value="DNA repair protein RecN"/>
    <property type="match status" value="1"/>
</dbReference>
<comment type="similarity">
    <text evidence="2 9">Belongs to the RecN family.</text>
</comment>
<evidence type="ECO:0000256" key="5">
    <source>
        <dbReference type="ARBA" id="ARBA00022763"/>
    </source>
</evidence>
<dbReference type="CDD" id="cd03241">
    <property type="entry name" value="ABC_RecN"/>
    <property type="match status" value="2"/>
</dbReference>
<dbReference type="GO" id="GO:0043590">
    <property type="term" value="C:bacterial nucleoid"/>
    <property type="evidence" value="ECO:0007669"/>
    <property type="project" value="TreeGrafter"/>
</dbReference>
<dbReference type="InParanoid" id="Q02BP8"/>
<evidence type="ECO:0000256" key="2">
    <source>
        <dbReference type="ARBA" id="ARBA00009441"/>
    </source>
</evidence>
<evidence type="ECO:0000256" key="1">
    <source>
        <dbReference type="ARBA" id="ARBA00003618"/>
    </source>
</evidence>
<comment type="function">
    <text evidence="1 9">May be involved in recombinational repair of damaged DNA.</text>
</comment>
<evidence type="ECO:0000256" key="3">
    <source>
        <dbReference type="ARBA" id="ARBA00021315"/>
    </source>
</evidence>
<evidence type="ECO:0000256" key="8">
    <source>
        <dbReference type="ARBA" id="ARBA00033408"/>
    </source>
</evidence>
<dbReference type="PANTHER" id="PTHR11059:SF0">
    <property type="entry name" value="DNA REPAIR PROTEIN RECN"/>
    <property type="match status" value="1"/>
</dbReference>
<evidence type="ECO:0000256" key="7">
    <source>
        <dbReference type="ARBA" id="ARBA00023204"/>
    </source>
</evidence>
<dbReference type="NCBIfam" id="NF008121">
    <property type="entry name" value="PRK10869.1"/>
    <property type="match status" value="1"/>
</dbReference>
<organism evidence="11">
    <name type="scientific">Solibacter usitatus (strain Ellin6076)</name>
    <dbReference type="NCBI Taxonomy" id="234267"/>
    <lineage>
        <taxon>Bacteria</taxon>
        <taxon>Pseudomonadati</taxon>
        <taxon>Acidobacteriota</taxon>
        <taxon>Terriglobia</taxon>
        <taxon>Bryobacterales</taxon>
        <taxon>Solibacteraceae</taxon>
        <taxon>Candidatus Solibacter</taxon>
    </lineage>
</organism>
<feature type="domain" description="RecF/RecN/SMC N-terminal" evidence="10">
    <location>
        <begin position="3"/>
        <end position="515"/>
    </location>
</feature>
<evidence type="ECO:0000313" key="11">
    <source>
        <dbReference type="EMBL" id="ABJ81518.1"/>
    </source>
</evidence>
<evidence type="ECO:0000256" key="6">
    <source>
        <dbReference type="ARBA" id="ARBA00022840"/>
    </source>
</evidence>
<dbReference type="HOGENOM" id="CLU_018297_3_1_0"/>
<dbReference type="STRING" id="234267.Acid_0508"/>